<evidence type="ECO:0000313" key="1">
    <source>
        <dbReference type="EMBL" id="GAX57127.1"/>
    </source>
</evidence>
<keyword evidence="2" id="KW-1185">Reference proteome</keyword>
<gene>
    <name evidence="1" type="ORF">SO3561_08697</name>
</gene>
<reference evidence="2" key="1">
    <citation type="submission" date="2017-05" db="EMBL/GenBank/DDBJ databases">
        <title>Streptomyces olivochromogenes NBRC 3561 whole genome shotgun sequence.</title>
        <authorList>
            <person name="Dohra H."/>
            <person name="Kodani S."/>
        </authorList>
    </citation>
    <scope>NUCLEOTIDE SEQUENCE [LARGE SCALE GENOMIC DNA]</scope>
    <source>
        <strain evidence="2">NBRC 3561</strain>
    </source>
</reference>
<organism evidence="1 2">
    <name type="scientific">Streptomyces olivochromogenes</name>
    <dbReference type="NCBI Taxonomy" id="1963"/>
    <lineage>
        <taxon>Bacteria</taxon>
        <taxon>Bacillati</taxon>
        <taxon>Actinomycetota</taxon>
        <taxon>Actinomycetes</taxon>
        <taxon>Kitasatosporales</taxon>
        <taxon>Streptomycetaceae</taxon>
        <taxon>Streptomyces</taxon>
    </lineage>
</organism>
<dbReference type="EMBL" id="BDQI01000032">
    <property type="protein sequence ID" value="GAX57127.1"/>
    <property type="molecule type" value="Genomic_DNA"/>
</dbReference>
<dbReference type="Proteomes" id="UP000217446">
    <property type="component" value="Unassembled WGS sequence"/>
</dbReference>
<protein>
    <submittedName>
        <fullName evidence="1">Transposase</fullName>
    </submittedName>
</protein>
<evidence type="ECO:0000313" key="2">
    <source>
        <dbReference type="Proteomes" id="UP000217446"/>
    </source>
</evidence>
<name>A0A250VSE0_STROL</name>
<sequence length="120" mass="13415">MLVRVEDAAESVAFSYVEAGDPPRIGDRWERRVQWAGVGNALMRSTPVAELLELPQRAEQVVMVPDEGAVQEFASAGLHPPFRESRTVGAQLMRWTHRRDRLPDTYRAIAGLVSDRTSSI</sequence>
<comment type="caution">
    <text evidence="1">The sequence shown here is derived from an EMBL/GenBank/DDBJ whole genome shotgun (WGS) entry which is preliminary data.</text>
</comment>
<proteinExistence type="predicted"/>
<dbReference type="AlphaFoldDB" id="A0A250VSE0"/>
<accession>A0A250VSE0</accession>